<evidence type="ECO:0000313" key="1">
    <source>
        <dbReference type="EMBL" id="GAF76699.1"/>
    </source>
</evidence>
<organism evidence="1">
    <name type="scientific">marine sediment metagenome</name>
    <dbReference type="NCBI Taxonomy" id="412755"/>
    <lineage>
        <taxon>unclassified sequences</taxon>
        <taxon>metagenomes</taxon>
        <taxon>ecological metagenomes</taxon>
    </lineage>
</organism>
<accession>X0S6R2</accession>
<sequence>MKLQRSTHVLANGFLEKRFTMTAETDDEKDFVMEFKHLSKWGVSTDTSLGDGVISVSAVTPLPGRVGGK</sequence>
<comment type="caution">
    <text evidence="1">The sequence shown here is derived from an EMBL/GenBank/DDBJ whole genome shotgun (WGS) entry which is preliminary data.</text>
</comment>
<gene>
    <name evidence="1" type="ORF">S01H1_05859</name>
</gene>
<proteinExistence type="predicted"/>
<protein>
    <submittedName>
        <fullName evidence="1">Uncharacterized protein</fullName>
    </submittedName>
</protein>
<reference evidence="1" key="1">
    <citation type="journal article" date="2014" name="Front. Microbiol.">
        <title>High frequency of phylogenetically diverse reductive dehalogenase-homologous genes in deep subseafloor sedimentary metagenomes.</title>
        <authorList>
            <person name="Kawai M."/>
            <person name="Futagami T."/>
            <person name="Toyoda A."/>
            <person name="Takaki Y."/>
            <person name="Nishi S."/>
            <person name="Hori S."/>
            <person name="Arai W."/>
            <person name="Tsubouchi T."/>
            <person name="Morono Y."/>
            <person name="Uchiyama I."/>
            <person name="Ito T."/>
            <person name="Fujiyama A."/>
            <person name="Inagaki F."/>
            <person name="Takami H."/>
        </authorList>
    </citation>
    <scope>NUCLEOTIDE SEQUENCE</scope>
    <source>
        <strain evidence="1">Expedition CK06-06</strain>
    </source>
</reference>
<dbReference type="EMBL" id="BARS01003044">
    <property type="protein sequence ID" value="GAF76699.1"/>
    <property type="molecule type" value="Genomic_DNA"/>
</dbReference>
<dbReference type="AlphaFoldDB" id="X0S6R2"/>
<name>X0S6R2_9ZZZZ</name>